<dbReference type="EMBL" id="MTYJ01000033">
    <property type="protein sequence ID" value="OQV20065.1"/>
    <property type="molecule type" value="Genomic_DNA"/>
</dbReference>
<feature type="compositionally biased region" description="Basic and acidic residues" evidence="4">
    <location>
        <begin position="214"/>
        <end position="225"/>
    </location>
</feature>
<feature type="region of interest" description="Disordered" evidence="4">
    <location>
        <begin position="170"/>
        <end position="250"/>
    </location>
</feature>
<sequence>MDDPFLSSITTMPGKIELNGSSSSFSEEAHEENDLNQADFHNAPHLHNNDSDEMIWPYNERLTNVTNAGIAAAMSGRNNRTTNLSAAAKLSAAGARQNLILQDPGKSLERLRRTLQKFVNQEIHAVLQRYVKEYFEPAVENLKGNVGQDLVTEDHLNEVLCSMLEEAKRMYEPAPPPPPPPSSSTAAGQYVNNSSPYSNISEGEQRWQEPFARYGEKNGQRRDSDGDSYSSGSSAKRPKTDRPKSKLAVARKVASSPKVWRGVVDLDSIDETTKFVLGSAANKVLGYAAARGRIYVKHPDLFKYVGDQEDKQWLYENKIMTAAGGKAFLIFSEDIKEILRTDDPTVKRLPFSHAREFTIPMHMLKKVQRAAADYAGGEARSRSGSNVSNISQGSRAFTEASASPPDPNPAGTSSAQNENQQIPPPDTTERLSGTMNYGDTTDGRNGDPFNDSDSPGGGFFSPLDRDVFDSDSDVFAHDDQEFSSGLSLDAINPTIGALDHSHELNQLDY</sequence>
<comment type="subcellular location">
    <subcellularLocation>
        <location evidence="1">Nucleus</location>
    </subcellularLocation>
</comment>
<evidence type="ECO:0000256" key="1">
    <source>
        <dbReference type="ARBA" id="ARBA00004123"/>
    </source>
</evidence>
<feature type="compositionally biased region" description="Polar residues" evidence="4">
    <location>
        <begin position="382"/>
        <end position="395"/>
    </location>
</feature>
<evidence type="ECO:0000313" key="8">
    <source>
        <dbReference type="Proteomes" id="UP000192578"/>
    </source>
</evidence>
<gene>
    <name evidence="7" type="ORF">BV898_05859</name>
</gene>
<dbReference type="InterPro" id="IPR041384">
    <property type="entry name" value="DNTTIP1_dimer"/>
</dbReference>
<feature type="domain" description="DNTTIP1 dimerisation" evidence="5">
    <location>
        <begin position="106"/>
        <end position="173"/>
    </location>
</feature>
<feature type="compositionally biased region" description="Basic and acidic residues" evidence="4">
    <location>
        <begin position="463"/>
        <end position="472"/>
    </location>
</feature>
<reference evidence="8" key="1">
    <citation type="submission" date="2017-01" db="EMBL/GenBank/DDBJ databases">
        <title>Comparative genomics of anhydrobiosis in the tardigrade Hypsibius dujardini.</title>
        <authorList>
            <person name="Yoshida Y."/>
            <person name="Koutsovoulos G."/>
            <person name="Laetsch D."/>
            <person name="Stevens L."/>
            <person name="Kumar S."/>
            <person name="Horikawa D."/>
            <person name="Ishino K."/>
            <person name="Komine S."/>
            <person name="Tomita M."/>
            <person name="Blaxter M."/>
            <person name="Arakawa K."/>
        </authorList>
    </citation>
    <scope>NUCLEOTIDE SEQUENCE [LARGE SCALE GENOMIC DNA]</scope>
    <source>
        <strain evidence="8">Z151</strain>
    </source>
</reference>
<dbReference type="GO" id="GO:0031491">
    <property type="term" value="F:nucleosome binding"/>
    <property type="evidence" value="ECO:0007669"/>
    <property type="project" value="TreeGrafter"/>
</dbReference>
<feature type="region of interest" description="Disordered" evidence="4">
    <location>
        <begin position="375"/>
        <end position="472"/>
    </location>
</feature>
<organism evidence="7 8">
    <name type="scientific">Hypsibius exemplaris</name>
    <name type="common">Freshwater tardigrade</name>
    <dbReference type="NCBI Taxonomy" id="2072580"/>
    <lineage>
        <taxon>Eukaryota</taxon>
        <taxon>Metazoa</taxon>
        <taxon>Ecdysozoa</taxon>
        <taxon>Tardigrada</taxon>
        <taxon>Eutardigrada</taxon>
        <taxon>Parachela</taxon>
        <taxon>Hypsibioidea</taxon>
        <taxon>Hypsibiidae</taxon>
        <taxon>Hypsibius</taxon>
    </lineage>
</organism>
<evidence type="ECO:0000259" key="5">
    <source>
        <dbReference type="Pfam" id="PF18192"/>
    </source>
</evidence>
<evidence type="ECO:0000256" key="4">
    <source>
        <dbReference type="SAM" id="MobiDB-lite"/>
    </source>
</evidence>
<feature type="compositionally biased region" description="Polar residues" evidence="4">
    <location>
        <begin position="190"/>
        <end position="202"/>
    </location>
</feature>
<name>A0A1W0WXY4_HYPEX</name>
<feature type="compositionally biased region" description="Polar residues" evidence="4">
    <location>
        <begin position="410"/>
        <end position="421"/>
    </location>
</feature>
<dbReference type="OrthoDB" id="5860246at2759"/>
<comment type="caution">
    <text evidence="7">The sequence shown here is derived from an EMBL/GenBank/DDBJ whole genome shotgun (WGS) entry which is preliminary data.</text>
</comment>
<evidence type="ECO:0000256" key="3">
    <source>
        <dbReference type="ARBA" id="ARBA00023242"/>
    </source>
</evidence>
<evidence type="ECO:0000256" key="2">
    <source>
        <dbReference type="ARBA" id="ARBA00023125"/>
    </source>
</evidence>
<keyword evidence="8" id="KW-1185">Reference proteome</keyword>
<dbReference type="PANTHER" id="PTHR23399">
    <property type="entry name" value="DEOXYNUCLEOTIDYLTRANSFERASE TERMINAL-INTERACTING PROTEIN 1"/>
    <property type="match status" value="1"/>
</dbReference>
<keyword evidence="3" id="KW-0539">Nucleus</keyword>
<dbReference type="InterPro" id="IPR026064">
    <property type="entry name" value="TdIF1"/>
</dbReference>
<evidence type="ECO:0000259" key="6">
    <source>
        <dbReference type="Pfam" id="PF21229"/>
    </source>
</evidence>
<dbReference type="GO" id="GO:0003677">
    <property type="term" value="F:DNA binding"/>
    <property type="evidence" value="ECO:0007669"/>
    <property type="project" value="UniProtKB-KW"/>
</dbReference>
<dbReference type="Pfam" id="PF18192">
    <property type="entry name" value="DNTTIP1_dimer"/>
    <property type="match status" value="1"/>
</dbReference>
<protein>
    <submittedName>
        <fullName evidence="7">Deoxynucleotidyltransferase terminal-interacting protein 1</fullName>
    </submittedName>
</protein>
<feature type="compositionally biased region" description="Low complexity" evidence="4">
    <location>
        <begin position="17"/>
        <end position="26"/>
    </location>
</feature>
<dbReference type="Proteomes" id="UP000192578">
    <property type="component" value="Unassembled WGS sequence"/>
</dbReference>
<feature type="region of interest" description="Disordered" evidence="4">
    <location>
        <begin position="1"/>
        <end position="33"/>
    </location>
</feature>
<feature type="compositionally biased region" description="Pro residues" evidence="4">
    <location>
        <begin position="173"/>
        <end position="182"/>
    </location>
</feature>
<feature type="compositionally biased region" description="Polar residues" evidence="4">
    <location>
        <begin position="430"/>
        <end position="439"/>
    </location>
</feature>
<keyword evidence="2" id="KW-0238">DNA-binding</keyword>
<dbReference type="AlphaFoldDB" id="A0A1W0WXY4"/>
<feature type="domain" description="TdIF1 C-terminal" evidence="6">
    <location>
        <begin position="273"/>
        <end position="367"/>
    </location>
</feature>
<dbReference type="InterPro" id="IPR049121">
    <property type="entry name" value="TdIF1_C"/>
</dbReference>
<accession>A0A1W0WXY4</accession>
<dbReference type="GO" id="GO:0005634">
    <property type="term" value="C:nucleus"/>
    <property type="evidence" value="ECO:0007669"/>
    <property type="project" value="UniProtKB-SubCell"/>
</dbReference>
<evidence type="ECO:0000313" key="7">
    <source>
        <dbReference type="EMBL" id="OQV20065.1"/>
    </source>
</evidence>
<dbReference type="Pfam" id="PF21229">
    <property type="entry name" value="TdIF1_2nd"/>
    <property type="match status" value="1"/>
</dbReference>
<proteinExistence type="predicted"/>
<dbReference type="PANTHER" id="PTHR23399:SF2">
    <property type="entry name" value="DEOXYNUCLEOTIDYLTRANSFERASE TERMINAL-INTERACTING PROTEIN 1"/>
    <property type="match status" value="1"/>
</dbReference>